<feature type="region of interest" description="Disordered" evidence="1">
    <location>
        <begin position="1"/>
        <end position="36"/>
    </location>
</feature>
<dbReference type="OrthoDB" id="47315at2759"/>
<comment type="caution">
    <text evidence="2">The sequence shown here is derived from an EMBL/GenBank/DDBJ whole genome shotgun (WGS) entry which is preliminary data.</text>
</comment>
<accession>A0A9K3LDD1</accession>
<proteinExistence type="predicted"/>
<evidence type="ECO:0000313" key="3">
    <source>
        <dbReference type="Proteomes" id="UP000693970"/>
    </source>
</evidence>
<protein>
    <submittedName>
        <fullName evidence="2">Uncharacterized protein</fullName>
    </submittedName>
</protein>
<reference evidence="2" key="1">
    <citation type="journal article" date="2021" name="Sci. Rep.">
        <title>Diploid genomic architecture of Nitzschia inconspicua, an elite biomass production diatom.</title>
        <authorList>
            <person name="Oliver A."/>
            <person name="Podell S."/>
            <person name="Pinowska A."/>
            <person name="Traller J.C."/>
            <person name="Smith S.R."/>
            <person name="McClure R."/>
            <person name="Beliaev A."/>
            <person name="Bohutskyi P."/>
            <person name="Hill E.A."/>
            <person name="Rabines A."/>
            <person name="Zheng H."/>
            <person name="Allen L.Z."/>
            <person name="Kuo A."/>
            <person name="Grigoriev I.V."/>
            <person name="Allen A.E."/>
            <person name="Hazlebeck D."/>
            <person name="Allen E.E."/>
        </authorList>
    </citation>
    <scope>NUCLEOTIDE SEQUENCE</scope>
    <source>
        <strain evidence="2">Hildebrandi</strain>
    </source>
</reference>
<gene>
    <name evidence="2" type="ORF">IV203_015225</name>
</gene>
<sequence length="316" mass="35057">MEKQLLPSTVLKRTVQSSSMVPPPSLKQPHQPRKGAKRALSVTFPKEETDMVQVVAEIEPCMNFSEADRKSLFYARSDFHFSRSTARVIAKESERYGHSKHLDGVFISAFQQQAQDALNLWVLHGHCRRGLERWANTHHGRSRKDDQHMYTQVVLRAQQEMKLTDACGGDVQAQAERLREVGYILSRKSRLFAQMMGEADAQAAKWEYGSPDQRPNESTTPEIFQQALNVAYPGGDLFGTPAGPFRVMTPQRRNLGFGGPSAPQRKVNRVADLPSRTAPNGPRRSVGSMGPASGIGAGAPKITIKPRTAGRVPRMA</sequence>
<organism evidence="2 3">
    <name type="scientific">Nitzschia inconspicua</name>
    <dbReference type="NCBI Taxonomy" id="303405"/>
    <lineage>
        <taxon>Eukaryota</taxon>
        <taxon>Sar</taxon>
        <taxon>Stramenopiles</taxon>
        <taxon>Ochrophyta</taxon>
        <taxon>Bacillariophyta</taxon>
        <taxon>Bacillariophyceae</taxon>
        <taxon>Bacillariophycidae</taxon>
        <taxon>Bacillariales</taxon>
        <taxon>Bacillariaceae</taxon>
        <taxon>Nitzschia</taxon>
    </lineage>
</organism>
<reference evidence="2" key="2">
    <citation type="submission" date="2021-04" db="EMBL/GenBank/DDBJ databases">
        <authorList>
            <person name="Podell S."/>
        </authorList>
    </citation>
    <scope>NUCLEOTIDE SEQUENCE</scope>
    <source>
        <strain evidence="2">Hildebrandi</strain>
    </source>
</reference>
<dbReference type="EMBL" id="JAGRRH010000014">
    <property type="protein sequence ID" value="KAG7358636.1"/>
    <property type="molecule type" value="Genomic_DNA"/>
</dbReference>
<dbReference type="AlphaFoldDB" id="A0A9K3LDD1"/>
<evidence type="ECO:0000256" key="1">
    <source>
        <dbReference type="SAM" id="MobiDB-lite"/>
    </source>
</evidence>
<dbReference type="Proteomes" id="UP000693970">
    <property type="component" value="Unassembled WGS sequence"/>
</dbReference>
<evidence type="ECO:0000313" key="2">
    <source>
        <dbReference type="EMBL" id="KAG7358636.1"/>
    </source>
</evidence>
<keyword evidence="3" id="KW-1185">Reference proteome</keyword>
<feature type="region of interest" description="Disordered" evidence="1">
    <location>
        <begin position="252"/>
        <end position="316"/>
    </location>
</feature>
<name>A0A9K3LDD1_9STRA</name>